<dbReference type="Pfam" id="PF10551">
    <property type="entry name" value="MULE"/>
    <property type="match status" value="1"/>
</dbReference>
<dbReference type="Gene3D" id="2.20.25.240">
    <property type="match status" value="1"/>
</dbReference>
<dbReference type="Proteomes" id="UP001160148">
    <property type="component" value="Unassembled WGS sequence"/>
</dbReference>
<reference evidence="2 3" key="1">
    <citation type="submission" date="2023-01" db="EMBL/GenBank/DDBJ databases">
        <authorList>
            <person name="Whitehead M."/>
        </authorList>
    </citation>
    <scope>NUCLEOTIDE SEQUENCE [LARGE SCALE GENOMIC DNA]</scope>
</reference>
<evidence type="ECO:0000313" key="2">
    <source>
        <dbReference type="EMBL" id="CAI6346391.1"/>
    </source>
</evidence>
<protein>
    <recommendedName>
        <fullName evidence="1">MULE transposase domain-containing protein</fullName>
    </recommendedName>
</protein>
<name>A0AAV0VUJ3_9HEMI</name>
<dbReference type="AlphaFoldDB" id="A0AAV0VUJ3"/>
<evidence type="ECO:0000259" key="1">
    <source>
        <dbReference type="Pfam" id="PF10551"/>
    </source>
</evidence>
<proteinExistence type="predicted"/>
<gene>
    <name evidence="2" type="ORF">MEUPH1_LOCUS3305</name>
</gene>
<evidence type="ECO:0000313" key="3">
    <source>
        <dbReference type="Proteomes" id="UP001160148"/>
    </source>
</evidence>
<sequence>MDNEEVFALPDHLVDHDYFLPVVYEDDHILREEEVEELVEEEEVEELDEEEEEEEEPIVRVSETYRLIPGVHNRSRIYVDNLGFKYYKRETKGQRVYLVCERQKQRNQYCPSTATVSANLNDNRIRLGFYHDHPPRVIDLNVPFLRETIGERGIDPAVTTSFMRTLYNNEIINHPEAAPNYTFIQAQERVKKMRRRRFPAQPLDIGQLAVALNEARNAIYALTVQNPPSRFFQQALVVNGRSVGVIFANMDAVNKYREELATVTLVGIDGTFKTVPRVPADLKCLLTIQVVFKSVSFPMVYALLGSMTEEVYAALFDIVRNILPLNYQRICFITDYEKALMSAVQQSFPESQLRCCWFHFTQSIVRYCHRRMNSVCNLIRTNPVAARVLRMVLALPHLPATRNDPRCPFSMEDGFDAIMDYTRQFPPIEQGMRNFLIGYVQYFWLLQVGPGLISCFGEEYRTNNYLESFHSTLLTQMQRHPNIWNFIQKLTVLENQYFVEFDQARRNLRIRDQASRRERENTTTVLAGYVQQLNRDEDLTGFLRRAGHRNDGYVQGIIGPYPQDQ</sequence>
<dbReference type="EMBL" id="CARXXK010000001">
    <property type="protein sequence ID" value="CAI6346391.1"/>
    <property type="molecule type" value="Genomic_DNA"/>
</dbReference>
<accession>A0AAV0VUJ3</accession>
<keyword evidence="3" id="KW-1185">Reference proteome</keyword>
<comment type="caution">
    <text evidence="2">The sequence shown here is derived from an EMBL/GenBank/DDBJ whole genome shotgun (WGS) entry which is preliminary data.</text>
</comment>
<feature type="domain" description="MULE transposase" evidence="1">
    <location>
        <begin position="266"/>
        <end position="362"/>
    </location>
</feature>
<dbReference type="InterPro" id="IPR018289">
    <property type="entry name" value="MULE_transposase_dom"/>
</dbReference>
<organism evidence="2 3">
    <name type="scientific">Macrosiphum euphorbiae</name>
    <name type="common">potato aphid</name>
    <dbReference type="NCBI Taxonomy" id="13131"/>
    <lineage>
        <taxon>Eukaryota</taxon>
        <taxon>Metazoa</taxon>
        <taxon>Ecdysozoa</taxon>
        <taxon>Arthropoda</taxon>
        <taxon>Hexapoda</taxon>
        <taxon>Insecta</taxon>
        <taxon>Pterygota</taxon>
        <taxon>Neoptera</taxon>
        <taxon>Paraneoptera</taxon>
        <taxon>Hemiptera</taxon>
        <taxon>Sternorrhyncha</taxon>
        <taxon>Aphidomorpha</taxon>
        <taxon>Aphidoidea</taxon>
        <taxon>Aphididae</taxon>
        <taxon>Macrosiphini</taxon>
        <taxon>Macrosiphum</taxon>
    </lineage>
</organism>